<dbReference type="PANTHER" id="PTHR35546">
    <property type="entry name" value="F-BOX PROTEIN INTERACTION DOMAIN PROTEIN-RELATED"/>
    <property type="match status" value="1"/>
</dbReference>
<protein>
    <recommendedName>
        <fullName evidence="1">F-box domain-containing protein</fullName>
    </recommendedName>
</protein>
<gene>
    <name evidence="2" type="ORF">HU200_063850</name>
</gene>
<dbReference type="InterPro" id="IPR036047">
    <property type="entry name" value="F-box-like_dom_sf"/>
</dbReference>
<accession>A0A835A0T9</accession>
<feature type="domain" description="F-box" evidence="1">
    <location>
        <begin position="76"/>
        <end position="105"/>
    </location>
</feature>
<evidence type="ECO:0000313" key="3">
    <source>
        <dbReference type="Proteomes" id="UP000636709"/>
    </source>
</evidence>
<dbReference type="PANTHER" id="PTHR35546:SF105">
    <property type="entry name" value="OS05G0139200 PROTEIN"/>
    <property type="match status" value="1"/>
</dbReference>
<dbReference type="Proteomes" id="UP000636709">
    <property type="component" value="Unassembled WGS sequence"/>
</dbReference>
<dbReference type="Pfam" id="PF00646">
    <property type="entry name" value="F-box"/>
    <property type="match status" value="1"/>
</dbReference>
<dbReference type="InterPro" id="IPR055290">
    <property type="entry name" value="At3g26010-like"/>
</dbReference>
<dbReference type="OrthoDB" id="605328at2759"/>
<dbReference type="InterPro" id="IPR001810">
    <property type="entry name" value="F-box_dom"/>
</dbReference>
<comment type="caution">
    <text evidence="2">The sequence shown here is derived from an EMBL/GenBank/DDBJ whole genome shotgun (WGS) entry which is preliminary data.</text>
</comment>
<name>A0A835A0T9_9POAL</name>
<organism evidence="2 3">
    <name type="scientific">Digitaria exilis</name>
    <dbReference type="NCBI Taxonomy" id="1010633"/>
    <lineage>
        <taxon>Eukaryota</taxon>
        <taxon>Viridiplantae</taxon>
        <taxon>Streptophyta</taxon>
        <taxon>Embryophyta</taxon>
        <taxon>Tracheophyta</taxon>
        <taxon>Spermatophyta</taxon>
        <taxon>Magnoliopsida</taxon>
        <taxon>Liliopsida</taxon>
        <taxon>Poales</taxon>
        <taxon>Poaceae</taxon>
        <taxon>PACMAD clade</taxon>
        <taxon>Panicoideae</taxon>
        <taxon>Panicodae</taxon>
        <taxon>Paniceae</taxon>
        <taxon>Anthephorinae</taxon>
        <taxon>Digitaria</taxon>
    </lineage>
</organism>
<proteinExistence type="predicted"/>
<dbReference type="AlphaFoldDB" id="A0A835A0T9"/>
<evidence type="ECO:0000313" key="2">
    <source>
        <dbReference type="EMBL" id="KAF8650485.1"/>
    </source>
</evidence>
<dbReference type="Gene3D" id="1.20.1280.50">
    <property type="match status" value="1"/>
</dbReference>
<evidence type="ECO:0000259" key="1">
    <source>
        <dbReference type="Pfam" id="PF00646"/>
    </source>
</evidence>
<dbReference type="EMBL" id="JACEFO010002724">
    <property type="protein sequence ID" value="KAF8650485.1"/>
    <property type="molecule type" value="Genomic_DNA"/>
</dbReference>
<sequence length="273" mass="30159">MMLEEVKTPVCMALSSIDWFDGWCVESVGAPADRSRITATKTTRDRGEISLHQEAAREWRSGIRSGPLYIPAGALQAKILARVPYRSLCRFKSVSRSWRAICSDPATLAGFFFRTVPLGGRPSPYVRHFVNASGRGTPMVDPSLSFLPLDQRNACILDSCNGILLCKGDGSRYFVCNPATENGGAGGARAPNPHHPVFVVVEGPETSDQLRNHVTRVEIYSSETGAWTHRQSDWLEFCLLQRHSAFDKPLFFVIAHGGQRRQDVGENHNSACL</sequence>
<keyword evidence="3" id="KW-1185">Reference proteome</keyword>
<reference evidence="2" key="1">
    <citation type="submission" date="2020-07" db="EMBL/GenBank/DDBJ databases">
        <title>Genome sequence and genetic diversity analysis of an under-domesticated orphan crop, white fonio (Digitaria exilis).</title>
        <authorList>
            <person name="Bennetzen J.L."/>
            <person name="Chen S."/>
            <person name="Ma X."/>
            <person name="Wang X."/>
            <person name="Yssel A.E.J."/>
            <person name="Chaluvadi S.R."/>
            <person name="Johnson M."/>
            <person name="Gangashetty P."/>
            <person name="Hamidou F."/>
            <person name="Sanogo M.D."/>
            <person name="Zwaenepoel A."/>
            <person name="Wallace J."/>
            <person name="Van De Peer Y."/>
            <person name="Van Deynze A."/>
        </authorList>
    </citation>
    <scope>NUCLEOTIDE SEQUENCE</scope>
    <source>
        <tissue evidence="2">Leaves</tissue>
    </source>
</reference>
<dbReference type="SUPFAM" id="SSF81383">
    <property type="entry name" value="F-box domain"/>
    <property type="match status" value="1"/>
</dbReference>